<evidence type="ECO:0000313" key="6">
    <source>
        <dbReference type="Proteomes" id="UP001058974"/>
    </source>
</evidence>
<dbReference type="Pfam" id="PF06813">
    <property type="entry name" value="Nodulin-like"/>
    <property type="match status" value="1"/>
</dbReference>
<dbReference type="Pfam" id="PF09735">
    <property type="entry name" value="Nckap1"/>
    <property type="match status" value="1"/>
</dbReference>
<feature type="transmembrane region" description="Helical" evidence="3">
    <location>
        <begin position="470"/>
        <end position="487"/>
    </location>
</feature>
<evidence type="ECO:0000256" key="3">
    <source>
        <dbReference type="SAM" id="Phobius"/>
    </source>
</evidence>
<dbReference type="InterPro" id="IPR036259">
    <property type="entry name" value="MFS_trans_sf"/>
</dbReference>
<feature type="transmembrane region" description="Helical" evidence="3">
    <location>
        <begin position="494"/>
        <end position="514"/>
    </location>
</feature>
<feature type="transmembrane region" description="Helical" evidence="3">
    <location>
        <begin position="397"/>
        <end position="417"/>
    </location>
</feature>
<dbReference type="AlphaFoldDB" id="A0A9D5A084"/>
<feature type="transmembrane region" description="Helical" evidence="3">
    <location>
        <begin position="526"/>
        <end position="546"/>
    </location>
</feature>
<dbReference type="EMBL" id="JAMSHJ010000007">
    <property type="protein sequence ID" value="KAI5390504.1"/>
    <property type="molecule type" value="Genomic_DNA"/>
</dbReference>
<feature type="transmembrane region" description="Helical" evidence="3">
    <location>
        <begin position="429"/>
        <end position="450"/>
    </location>
</feature>
<evidence type="ECO:0000259" key="4">
    <source>
        <dbReference type="Pfam" id="PF06813"/>
    </source>
</evidence>
<protein>
    <recommendedName>
        <fullName evidence="4">Nodulin-like domain-containing protein</fullName>
    </recommendedName>
</protein>
<keyword evidence="3" id="KW-1133">Transmembrane helix</keyword>
<dbReference type="PANTHER" id="PTHR12093:SF10">
    <property type="entry name" value="MEMBRANE-ASSOCIATED PROTEIN HEM"/>
    <property type="match status" value="1"/>
</dbReference>
<evidence type="ECO:0000256" key="2">
    <source>
        <dbReference type="SAM" id="MobiDB-lite"/>
    </source>
</evidence>
<dbReference type="GO" id="GO:0030031">
    <property type="term" value="P:cell projection assembly"/>
    <property type="evidence" value="ECO:0007669"/>
    <property type="project" value="TreeGrafter"/>
</dbReference>
<sequence>MEDQSCTEETTSYGHNVDIVQAMKDELEWNEILIRRYVGGNQHEASIDDSKQAKIQKAESDGGLDNGLSVAADPLGKAERVMESANINTCVEKANKLSVDKARKGQADKSSSSCHNQVSLDDTPTLAFPSISTSDFQFNHDKAASYLNYASRVSIPSYKSPKGTAGFPLPGQESFPENNSSIKMLEDAMQRLTNLCSFLNDMEPICVLNHVFILREYMRECVLGNFRRRLLGVLKTDNDLQRPSVLESLIQRHVSIVHLAEQHISMDITQGIREVLLLEAFSGPISSLHLFEKPIGQHTGSATESVCHWYIENIIKDVSGAGILFVLIHKCFRSTRPVGGYFAESVIDLSEMQAFVCIFGGYGVDRLGRMLKEHTAALSNCKTLACFPESLAIDSRLWLILSVGAFTSLVGYGIIWLAVTQTLPNPPYLLLWFALVIASNGSAWLTTLVLVTSTRNFPVSRGKVAGILKGYGRLSVVVFTQIYSLLLHNDSSKFLMLLTIGIPVVCFSTMFLVRPCTPTLDEDSTSSSHFIFIQCASVILGVYLLPPQYLMTLYPKRVSNSDSEQPLGSSDSLGQGKDDKIEPLLGSSATGTLRSSNDDDPSEVPSISANVVDTDDENCSSESRTSSTIFLDQSKVVATDNHLCSFILNT</sequence>
<dbReference type="GO" id="GO:0030866">
    <property type="term" value="P:cortical actin cytoskeleton organization"/>
    <property type="evidence" value="ECO:0007669"/>
    <property type="project" value="TreeGrafter"/>
</dbReference>
<dbReference type="SUPFAM" id="SSF103473">
    <property type="entry name" value="MFS general substrate transporter"/>
    <property type="match status" value="1"/>
</dbReference>
<keyword evidence="6" id="KW-1185">Reference proteome</keyword>
<keyword evidence="3" id="KW-0812">Transmembrane</keyword>
<dbReference type="GO" id="GO:0000902">
    <property type="term" value="P:cell morphogenesis"/>
    <property type="evidence" value="ECO:0007669"/>
    <property type="project" value="TreeGrafter"/>
</dbReference>
<evidence type="ECO:0000256" key="1">
    <source>
        <dbReference type="ARBA" id="ARBA00037947"/>
    </source>
</evidence>
<dbReference type="PANTHER" id="PTHR12093">
    <property type="entry name" value="NCK-ASSOCIATED PROTEIN 1"/>
    <property type="match status" value="1"/>
</dbReference>
<organism evidence="5 6">
    <name type="scientific">Pisum sativum</name>
    <name type="common">Garden pea</name>
    <name type="synonym">Lathyrus oleraceus</name>
    <dbReference type="NCBI Taxonomy" id="3888"/>
    <lineage>
        <taxon>Eukaryota</taxon>
        <taxon>Viridiplantae</taxon>
        <taxon>Streptophyta</taxon>
        <taxon>Embryophyta</taxon>
        <taxon>Tracheophyta</taxon>
        <taxon>Spermatophyta</taxon>
        <taxon>Magnoliopsida</taxon>
        <taxon>eudicotyledons</taxon>
        <taxon>Gunneridae</taxon>
        <taxon>Pentapetalae</taxon>
        <taxon>rosids</taxon>
        <taxon>fabids</taxon>
        <taxon>Fabales</taxon>
        <taxon>Fabaceae</taxon>
        <taxon>Papilionoideae</taxon>
        <taxon>50 kb inversion clade</taxon>
        <taxon>NPAAA clade</taxon>
        <taxon>Hologalegina</taxon>
        <taxon>IRL clade</taxon>
        <taxon>Fabeae</taxon>
        <taxon>Lathyrus</taxon>
    </lineage>
</organism>
<dbReference type="GO" id="GO:0031209">
    <property type="term" value="C:SCAR complex"/>
    <property type="evidence" value="ECO:0007669"/>
    <property type="project" value="TreeGrafter"/>
</dbReference>
<comment type="similarity">
    <text evidence="1">Belongs to the HEM-1/HEM-2 family.</text>
</comment>
<reference evidence="5 6" key="1">
    <citation type="journal article" date="2022" name="Nat. Genet.">
        <title>Improved pea reference genome and pan-genome highlight genomic features and evolutionary characteristics.</title>
        <authorList>
            <person name="Yang T."/>
            <person name="Liu R."/>
            <person name="Luo Y."/>
            <person name="Hu S."/>
            <person name="Wang D."/>
            <person name="Wang C."/>
            <person name="Pandey M.K."/>
            <person name="Ge S."/>
            <person name="Xu Q."/>
            <person name="Li N."/>
            <person name="Li G."/>
            <person name="Huang Y."/>
            <person name="Saxena R.K."/>
            <person name="Ji Y."/>
            <person name="Li M."/>
            <person name="Yan X."/>
            <person name="He Y."/>
            <person name="Liu Y."/>
            <person name="Wang X."/>
            <person name="Xiang C."/>
            <person name="Varshney R.K."/>
            <person name="Ding H."/>
            <person name="Gao S."/>
            <person name="Zong X."/>
        </authorList>
    </citation>
    <scope>NUCLEOTIDE SEQUENCE [LARGE SCALE GENOMIC DNA]</scope>
    <source>
        <strain evidence="5 6">cv. Zhongwan 6</strain>
    </source>
</reference>
<dbReference type="InterPro" id="IPR019137">
    <property type="entry name" value="Nck-associated_protein-1"/>
</dbReference>
<dbReference type="InterPro" id="IPR010658">
    <property type="entry name" value="Nodulin-like"/>
</dbReference>
<accession>A0A9D5A084</accession>
<gene>
    <name evidence="5" type="ORF">KIW84_075716</name>
</gene>
<dbReference type="Proteomes" id="UP001058974">
    <property type="component" value="Chromosome 7"/>
</dbReference>
<dbReference type="GO" id="GO:0016477">
    <property type="term" value="P:cell migration"/>
    <property type="evidence" value="ECO:0007669"/>
    <property type="project" value="TreeGrafter"/>
</dbReference>
<dbReference type="Gramene" id="Psat07G0571600-T1">
    <property type="protein sequence ID" value="KAI5390504.1"/>
    <property type="gene ID" value="KIW84_075716"/>
</dbReference>
<evidence type="ECO:0000313" key="5">
    <source>
        <dbReference type="EMBL" id="KAI5390504.1"/>
    </source>
</evidence>
<proteinExistence type="inferred from homology"/>
<name>A0A9D5A084_PEA</name>
<feature type="compositionally biased region" description="Polar residues" evidence="2">
    <location>
        <begin position="561"/>
        <end position="573"/>
    </location>
</feature>
<comment type="caution">
    <text evidence="5">The sequence shown here is derived from an EMBL/GenBank/DDBJ whole genome shotgun (WGS) entry which is preliminary data.</text>
</comment>
<feature type="region of interest" description="Disordered" evidence="2">
    <location>
        <begin position="561"/>
        <end position="624"/>
    </location>
</feature>
<feature type="domain" description="Nodulin-like" evidence="4">
    <location>
        <begin position="395"/>
        <end position="547"/>
    </location>
</feature>
<keyword evidence="3" id="KW-0472">Membrane</keyword>